<organism evidence="1 2">
    <name type="scientific">Desulfosporosinus orientis (strain ATCC 19365 / DSM 765 / NCIMB 8382 / VKM B-1628 / Singapore I)</name>
    <name type="common">Desulfotomaculum orientis</name>
    <dbReference type="NCBI Taxonomy" id="768706"/>
    <lineage>
        <taxon>Bacteria</taxon>
        <taxon>Bacillati</taxon>
        <taxon>Bacillota</taxon>
        <taxon>Clostridia</taxon>
        <taxon>Eubacteriales</taxon>
        <taxon>Desulfitobacteriaceae</taxon>
        <taxon>Desulfosporosinus</taxon>
    </lineage>
</organism>
<dbReference type="EMBL" id="CP003108">
    <property type="protein sequence ID" value="AET68493.1"/>
    <property type="molecule type" value="Genomic_DNA"/>
</dbReference>
<dbReference type="PATRIC" id="fig|768706.3.peg.2980"/>
<dbReference type="Pfam" id="PF02515">
    <property type="entry name" value="CoA_transf_3"/>
    <property type="match status" value="1"/>
</dbReference>
<dbReference type="eggNOG" id="COG1804">
    <property type="taxonomic scope" value="Bacteria"/>
</dbReference>
<dbReference type="InterPro" id="IPR003673">
    <property type="entry name" value="CoA-Trfase_fam_III"/>
</dbReference>
<dbReference type="HOGENOM" id="CLU_033975_5_1_9"/>
<accession>G7WGQ7</accession>
<keyword evidence="1" id="KW-0808">Transferase</keyword>
<dbReference type="PANTHER" id="PTHR48228">
    <property type="entry name" value="SUCCINYL-COA--D-CITRAMALATE COA-TRANSFERASE"/>
    <property type="match status" value="1"/>
</dbReference>
<evidence type="ECO:0000313" key="1">
    <source>
        <dbReference type="EMBL" id="AET68493.1"/>
    </source>
</evidence>
<dbReference type="PANTHER" id="PTHR48228:SF5">
    <property type="entry name" value="ALPHA-METHYLACYL-COA RACEMASE"/>
    <property type="match status" value="1"/>
</dbReference>
<dbReference type="STRING" id="768706.Desor_2967"/>
<reference evidence="1 2" key="2">
    <citation type="journal article" date="2012" name="J. Bacteriol.">
        <title>Complete genome sequences of Desulfosporosinus orientis DSM765T, Desulfosporosinus youngiae DSM17734T, Desulfosporosinus meridiei DSM13257T, and Desulfosporosinus acidiphilus DSM22704T.</title>
        <authorList>
            <person name="Pester M."/>
            <person name="Brambilla E."/>
            <person name="Alazard D."/>
            <person name="Rattei T."/>
            <person name="Weinmaier T."/>
            <person name="Han J."/>
            <person name="Lucas S."/>
            <person name="Lapidus A."/>
            <person name="Cheng J.F."/>
            <person name="Goodwin L."/>
            <person name="Pitluck S."/>
            <person name="Peters L."/>
            <person name="Ovchinnikova G."/>
            <person name="Teshima H."/>
            <person name="Detter J.C."/>
            <person name="Han C.S."/>
            <person name="Tapia R."/>
            <person name="Land M.L."/>
            <person name="Hauser L."/>
            <person name="Kyrpides N.C."/>
            <person name="Ivanova N.N."/>
            <person name="Pagani I."/>
            <person name="Huntmann M."/>
            <person name="Wei C.L."/>
            <person name="Davenport K.W."/>
            <person name="Daligault H."/>
            <person name="Chain P.S."/>
            <person name="Chen A."/>
            <person name="Mavromatis K."/>
            <person name="Markowitz V."/>
            <person name="Szeto E."/>
            <person name="Mikhailova N."/>
            <person name="Pati A."/>
            <person name="Wagner M."/>
            <person name="Woyke T."/>
            <person name="Ollivier B."/>
            <person name="Klenk H.P."/>
            <person name="Spring S."/>
            <person name="Loy A."/>
        </authorList>
    </citation>
    <scope>NUCLEOTIDE SEQUENCE [LARGE SCALE GENOMIC DNA]</scope>
    <source>
        <strain evidence="2">ATCC 19365 / DSM 765 / NCIMB 8382 / VKM B-1628</strain>
    </source>
</reference>
<dbReference type="OrthoDB" id="9797653at2"/>
<name>G7WGQ7_DESOD</name>
<dbReference type="Proteomes" id="UP000006346">
    <property type="component" value="Chromosome"/>
</dbReference>
<reference evidence="2" key="1">
    <citation type="submission" date="2011-11" db="EMBL/GenBank/DDBJ databases">
        <title>Complete sequence of Desulfosporosinus orientis DSM 765.</title>
        <authorList>
            <person name="Lucas S."/>
            <person name="Han J."/>
            <person name="Lapidus A."/>
            <person name="Cheng J.-F."/>
            <person name="Goodwin L."/>
            <person name="Pitluck S."/>
            <person name="Peters L."/>
            <person name="Ovchinnikova G."/>
            <person name="Teshima H."/>
            <person name="Detter J.C."/>
            <person name="Han C."/>
            <person name="Tapia R."/>
            <person name="Land M."/>
            <person name="Hauser L."/>
            <person name="Kyrpides N."/>
            <person name="Ivanova N."/>
            <person name="Pagani I."/>
            <person name="Pester M."/>
            <person name="Spring S."/>
            <person name="Ollivier B."/>
            <person name="Rattei T."/>
            <person name="Klenk H.-P."/>
            <person name="Wagner M."/>
            <person name="Loy A."/>
            <person name="Woyke T."/>
        </authorList>
    </citation>
    <scope>NUCLEOTIDE SEQUENCE [LARGE SCALE GENOMIC DNA]</scope>
    <source>
        <strain evidence="2">ATCC 19365 / DSM 765 / NCIMB 8382 / VKM B-1628</strain>
    </source>
</reference>
<protein>
    <submittedName>
        <fullName evidence="1">Putative acyl-CoA transferase/carnitine dehydratase</fullName>
    </submittedName>
</protein>
<dbReference type="InterPro" id="IPR023606">
    <property type="entry name" value="CoA-Trfase_III_dom_1_sf"/>
</dbReference>
<sequence>MESKTTPLTGVKVLDLTRLLPGPFCSQVLADFGAEIIKIEDTKLGDYTRWYPPVLGESSARFYAVNRNKKSVKLNLKEEPGKEIFRQLINQSDVLLEGFRPGVMEKLGLGYDELKRINPRLIYCAITGYGQSGPYRDAAGHDLNYLNLAGISDRIGHKDERPPLAGIPIADIGGSLWSIVAILLALRAREITGKGQYCDVAMLDGALSWLAMPLADFSVTGKLPARGSDHLNGGYAFYNIYPTADGKYVSLGAVEKKFWTEFCTKIAKPEYIPLQFDPCRQGEIITNLTSMFVQKSQAEWVNFFAASDICFTPVQDMNDLLSHPQIQARNMLVEVEINEKTVLLPGIPVKLSDTPGKVKLEFPGYGQHTLLILKSLGYTKEQIADLQQQGVI</sequence>
<dbReference type="AlphaFoldDB" id="G7WGQ7"/>
<dbReference type="GO" id="GO:0016740">
    <property type="term" value="F:transferase activity"/>
    <property type="evidence" value="ECO:0007669"/>
    <property type="project" value="UniProtKB-KW"/>
</dbReference>
<dbReference type="InterPro" id="IPR050509">
    <property type="entry name" value="CoA-transferase_III"/>
</dbReference>
<dbReference type="SUPFAM" id="SSF89796">
    <property type="entry name" value="CoA-transferase family III (CaiB/BaiF)"/>
    <property type="match status" value="1"/>
</dbReference>
<proteinExistence type="predicted"/>
<dbReference type="Gene3D" id="3.40.50.10540">
    <property type="entry name" value="Crotonobetainyl-coa:carnitine coa-transferase, domain 1"/>
    <property type="match status" value="2"/>
</dbReference>
<gene>
    <name evidence="1" type="ordered locus">Desor_2967</name>
</gene>
<dbReference type="KEGG" id="dor:Desor_2967"/>
<dbReference type="RefSeq" id="WP_014185301.1">
    <property type="nucleotide sequence ID" value="NC_016584.1"/>
</dbReference>
<keyword evidence="2" id="KW-1185">Reference proteome</keyword>
<evidence type="ECO:0000313" key="2">
    <source>
        <dbReference type="Proteomes" id="UP000006346"/>
    </source>
</evidence>